<evidence type="ECO:0000256" key="2">
    <source>
        <dbReference type="ARBA" id="ARBA00022857"/>
    </source>
</evidence>
<feature type="region of interest" description="Disordered" evidence="4">
    <location>
        <begin position="1141"/>
        <end position="1203"/>
    </location>
</feature>
<name>A0ABQ0LHL2_MYCCL</name>
<keyword evidence="2" id="KW-0521">NADP</keyword>
<comment type="similarity">
    <text evidence="1">Belongs to the short-chain dehydrogenases/reductases (SDR) family.</text>
</comment>
<feature type="compositionally biased region" description="Low complexity" evidence="4">
    <location>
        <begin position="1367"/>
        <end position="1378"/>
    </location>
</feature>
<dbReference type="PRINTS" id="PR00081">
    <property type="entry name" value="GDHRDH"/>
</dbReference>
<feature type="region of interest" description="Disordered" evidence="4">
    <location>
        <begin position="1367"/>
        <end position="1386"/>
    </location>
</feature>
<evidence type="ECO:0000256" key="1">
    <source>
        <dbReference type="ARBA" id="ARBA00006484"/>
    </source>
</evidence>
<dbReference type="InterPro" id="IPR036291">
    <property type="entry name" value="NAD(P)-bd_dom_sf"/>
</dbReference>
<dbReference type="PANTHER" id="PTHR43618">
    <property type="entry name" value="7-ALPHA-HYDROXYSTEROID DEHYDROGENASE"/>
    <property type="match status" value="1"/>
</dbReference>
<evidence type="ECO:0000256" key="3">
    <source>
        <dbReference type="ARBA" id="ARBA00023002"/>
    </source>
</evidence>
<keyword evidence="5" id="KW-0812">Transmembrane</keyword>
<protein>
    <submittedName>
        <fullName evidence="6">NAD(P)-binding protein</fullName>
    </submittedName>
</protein>
<evidence type="ECO:0000256" key="4">
    <source>
        <dbReference type="SAM" id="MobiDB-lite"/>
    </source>
</evidence>
<dbReference type="SUPFAM" id="SSF51735">
    <property type="entry name" value="NAD(P)-binding Rossmann-fold domains"/>
    <property type="match status" value="1"/>
</dbReference>
<keyword evidence="5" id="KW-0472">Membrane</keyword>
<dbReference type="PROSITE" id="PS00061">
    <property type="entry name" value="ADH_SHORT"/>
    <property type="match status" value="1"/>
</dbReference>
<accession>A0ABQ0LHL2</accession>
<dbReference type="Gene3D" id="3.40.50.720">
    <property type="entry name" value="NAD(P)-binding Rossmann-like Domain"/>
    <property type="match status" value="1"/>
</dbReference>
<dbReference type="CDD" id="cd05233">
    <property type="entry name" value="SDR_c"/>
    <property type="match status" value="1"/>
</dbReference>
<keyword evidence="5" id="KW-1133">Transmembrane helix</keyword>
<dbReference type="SUPFAM" id="SSF81383">
    <property type="entry name" value="F-box domain"/>
    <property type="match status" value="1"/>
</dbReference>
<feature type="compositionally biased region" description="Low complexity" evidence="4">
    <location>
        <begin position="1436"/>
        <end position="1448"/>
    </location>
</feature>
<feature type="region of interest" description="Disordered" evidence="4">
    <location>
        <begin position="1500"/>
        <end position="1557"/>
    </location>
</feature>
<dbReference type="EMBL" id="DF846523">
    <property type="protein sequence ID" value="GAT50532.1"/>
    <property type="molecule type" value="Genomic_DNA"/>
</dbReference>
<evidence type="ECO:0000313" key="6">
    <source>
        <dbReference type="EMBL" id="GAT50532.1"/>
    </source>
</evidence>
<gene>
    <name evidence="6" type="ORF">MCHLO_07767</name>
</gene>
<sequence length="1557" mass="168811">MPKFFVKVVAKFQRFFPPNHINPPRRPARQRLQPIHRLAPEILARIFLALAHSDPFDVTTDFVPFTVSHVCRLWRLIALHTPSLWRRIPLVINNNMEGQLHVLQTRVQNARNASLDVCLRTHRAMRVWGRARPVLQRLDGDSLERAMRYIAPQAHRWRSLEIVISNNSYEPLLMSAALAGLRYRNVSGPKGLLLEHLVLVFRGNDDASEFYLFSGAAPRLRRLVLDGVRIAWVPTLVGALTFLDYAHHAFTDGERAAAELLHALRACVALRELKILFPDRKALLPISDDSVVRRRRMLPATMRQLRTLQLRVDGDEIPKAMLHLLTMLRMPALQTLELVDLGRRRRAFPNLRAFQRVCPCSYEVLRVEGRHGFSPNGRQFVNYPAERLRYTEAPIRSPDRLGPRSRAATGACIYDLTGLVGLVTGGGSGIGYMIATGLAANGAKVYITGRRKDVLDKVVDAWNAKPDAERKAGMVAVQMDVTNQESILGVKKLIEEKEGKLHILVNNAGQVGPTSPFSSDPQAPERKDPETFGMALFKNETFDQWADLYKINTFSIFFVSTAFLGLLEKGTQEGTKWPGFTSSIINITSISGVIKLAQDHFAYNSAKAAASHLTRMLATEFALKGANVRVNAIAPGVYASEMTFDEIAPEIVDKIGKGITPVPARRAGTAEEMAGTVIYLASPAGCYTNGQEIVIDGGMQQRPPTPATANKEPALVHLVHNHLILFSPTDAPRCFGCQAEFRNSPYCLRSARARPAVTIKEGRHVSSRFLQLDPQPTFSLTSPSSRRRIHFLFYGTPSAVNFFKLQFDSTVCFRQHAPFQAMVRFASAALLLPVLGAFAAPLPVKRASAFSFALQRSLRSVPNLGAGNAEAHANAVFVTPFANVDLTTVDSTSLDNLGTMREEAEDAETDAFDPQIDAASGAAADALQVGKIQNKVLKLTGEVQQIQIKIAQAQANGEDTSSLESDLAAEQTKLKTNIALDVANAGKTSQGVDFTGSSKKRAAFAGFALLNYSQFQISDQVAGDAEAHANAVFVTPFANVDLTTVDSTSLSNLGTMREAAEDAETDEFDPQIAAASGATADALQVGKIQNKVLKLTGEVQQIQIKIAQAQANGEDTSSLKSDLAEEQTKLTTNIALDVANKGKTSQGRASRRLRLGPARSLLPASGVGTPFASSMPASAPDQPWPQQTEAPQASSSHERRQIVTDQSEVALAKQQCEVDSGNEVVSCFPTADVIIPQHQWATFVWNSQNPDFTQTDRVDIYLFHGDSLEEIFVMKNRTNPRGQAGSVTSQVNDTWWGERGVNWAGQNISYPFYWLIARAGESLDDGTLTAQTTFSAVQTTFADSVLSSMQSASVSASLASVSRADASTTPAPSVTTSPGPKGGIQASSGGSTFPHYAIVIIVIGIVAVGLICAAMLCAIFYLRREDRRRGRRVRSRSPSMSQAAATAGIAAPVPVPAAVTRDATVLSHQQSPSPPGDTAAKPFSSADALIMANAFRTELRARDGADGGSGSVRESDDEGEDGEPIGSIGRTSTSRPGGWRESVSSGGAHSYQAVGRG</sequence>
<feature type="region of interest" description="Disordered" evidence="4">
    <location>
        <begin position="1428"/>
        <end position="1448"/>
    </location>
</feature>
<feature type="transmembrane region" description="Helical" evidence="5">
    <location>
        <begin position="1396"/>
        <end position="1422"/>
    </location>
</feature>
<keyword evidence="3" id="KW-0560">Oxidoreductase</keyword>
<reference evidence="6" key="1">
    <citation type="submission" date="2014-09" db="EMBL/GenBank/DDBJ databases">
        <title>Genome sequence of the luminous mushroom Mycena chlorophos for searching fungal bioluminescence genes.</title>
        <authorList>
            <person name="Tanaka Y."/>
            <person name="Kasuga D."/>
            <person name="Oba Y."/>
            <person name="Hase S."/>
            <person name="Sato K."/>
            <person name="Oba Y."/>
            <person name="Sakakibara Y."/>
        </authorList>
    </citation>
    <scope>NUCLEOTIDE SEQUENCE</scope>
</reference>
<dbReference type="Pfam" id="PF13561">
    <property type="entry name" value="adh_short_C2"/>
    <property type="match status" value="1"/>
</dbReference>
<dbReference type="InterPro" id="IPR036047">
    <property type="entry name" value="F-box-like_dom_sf"/>
</dbReference>
<feature type="region of interest" description="Disordered" evidence="4">
    <location>
        <begin position="1463"/>
        <end position="1482"/>
    </location>
</feature>
<proteinExistence type="inferred from homology"/>
<dbReference type="InterPro" id="IPR052178">
    <property type="entry name" value="Sec_Metab_Biosynth_SDR"/>
</dbReference>
<keyword evidence="7" id="KW-1185">Reference proteome</keyword>
<dbReference type="Proteomes" id="UP000815677">
    <property type="component" value="Unassembled WGS sequence"/>
</dbReference>
<evidence type="ECO:0000313" key="7">
    <source>
        <dbReference type="Proteomes" id="UP000815677"/>
    </source>
</evidence>
<dbReference type="PRINTS" id="PR00080">
    <property type="entry name" value="SDRFAMILY"/>
</dbReference>
<evidence type="ECO:0000256" key="5">
    <source>
        <dbReference type="SAM" id="Phobius"/>
    </source>
</evidence>
<feature type="compositionally biased region" description="Polar residues" evidence="4">
    <location>
        <begin position="1184"/>
        <end position="1195"/>
    </location>
</feature>
<dbReference type="Gene3D" id="1.20.1280.50">
    <property type="match status" value="1"/>
</dbReference>
<dbReference type="InterPro" id="IPR002347">
    <property type="entry name" value="SDR_fam"/>
</dbReference>
<dbReference type="PANTHER" id="PTHR43618:SF4">
    <property type="entry name" value="SHORT CHAIN DEHYDROGENASE_REDUCTASE FAMILY (AFU_ORTHOLOGUE AFUA_7G04540)"/>
    <property type="match status" value="1"/>
</dbReference>
<organism evidence="6 7">
    <name type="scientific">Mycena chlorophos</name>
    <name type="common">Agaric fungus</name>
    <name type="synonym">Agaricus chlorophos</name>
    <dbReference type="NCBI Taxonomy" id="658473"/>
    <lineage>
        <taxon>Eukaryota</taxon>
        <taxon>Fungi</taxon>
        <taxon>Dikarya</taxon>
        <taxon>Basidiomycota</taxon>
        <taxon>Agaricomycotina</taxon>
        <taxon>Agaricomycetes</taxon>
        <taxon>Agaricomycetidae</taxon>
        <taxon>Agaricales</taxon>
        <taxon>Marasmiineae</taxon>
        <taxon>Mycenaceae</taxon>
        <taxon>Mycena</taxon>
    </lineage>
</organism>
<dbReference type="InterPro" id="IPR020904">
    <property type="entry name" value="Sc_DH/Rdtase_CS"/>
</dbReference>